<feature type="non-terminal residue" evidence="2">
    <location>
        <position position="86"/>
    </location>
</feature>
<dbReference type="AlphaFoldDB" id="W1XLI4"/>
<dbReference type="EMBL" id="AZMM01015199">
    <property type="protein sequence ID" value="ETJ30285.1"/>
    <property type="molecule type" value="Genomic_DNA"/>
</dbReference>
<comment type="caution">
    <text evidence="2">The sequence shown here is derived from an EMBL/GenBank/DDBJ whole genome shotgun (WGS) entry which is preliminary data.</text>
</comment>
<feature type="non-terminal residue" evidence="2">
    <location>
        <position position="1"/>
    </location>
</feature>
<accession>W1XLI4</accession>
<protein>
    <submittedName>
        <fullName evidence="2">CjrC</fullName>
    </submittedName>
</protein>
<name>W1XLI4_9ZZZZ</name>
<evidence type="ECO:0000313" key="2">
    <source>
        <dbReference type="EMBL" id="ETJ30285.1"/>
    </source>
</evidence>
<evidence type="ECO:0000256" key="1">
    <source>
        <dbReference type="SAM" id="MobiDB-lite"/>
    </source>
</evidence>
<feature type="region of interest" description="Disordered" evidence="1">
    <location>
        <begin position="40"/>
        <end position="86"/>
    </location>
</feature>
<gene>
    <name evidence="2" type="ORF">Q604_UNBC15199G0001</name>
</gene>
<proteinExistence type="predicted"/>
<sequence length="86" mass="8969">IKLAIGSGILLLSCGAYSQSISEKTNSDKKGAAEFSPLSVSVGKTTSEQEALEKTGATSSRTTDKNLQSLDATVRSMPGTYTQIDP</sequence>
<organism evidence="2">
    <name type="scientific">human gut metagenome</name>
    <dbReference type="NCBI Taxonomy" id="408170"/>
    <lineage>
        <taxon>unclassified sequences</taxon>
        <taxon>metagenomes</taxon>
        <taxon>organismal metagenomes</taxon>
    </lineage>
</organism>
<feature type="compositionally biased region" description="Polar residues" evidence="1">
    <location>
        <begin position="40"/>
        <end position="49"/>
    </location>
</feature>
<feature type="compositionally biased region" description="Polar residues" evidence="1">
    <location>
        <begin position="56"/>
        <end position="71"/>
    </location>
</feature>
<reference evidence="2" key="1">
    <citation type="submission" date="2013-12" db="EMBL/GenBank/DDBJ databases">
        <title>A Varibaculum cambriense genome reconstructed from a premature infant gut community with otherwise low bacterial novelty that shifts toward anaerobic metabolism during the third week of life.</title>
        <authorList>
            <person name="Brown C.T."/>
            <person name="Sharon I."/>
            <person name="Thomas B.C."/>
            <person name="Castelle C.J."/>
            <person name="Morowitz M.J."/>
            <person name="Banfield J.F."/>
        </authorList>
    </citation>
    <scope>NUCLEOTIDE SEQUENCE</scope>
</reference>